<dbReference type="Proteomes" id="UP000534870">
    <property type="component" value="Unassembled WGS sequence"/>
</dbReference>
<keyword evidence="1" id="KW-0812">Transmembrane</keyword>
<feature type="transmembrane region" description="Helical" evidence="1">
    <location>
        <begin position="350"/>
        <end position="368"/>
    </location>
</feature>
<evidence type="ECO:0000313" key="4">
    <source>
        <dbReference type="Proteomes" id="UP000534870"/>
    </source>
</evidence>
<keyword evidence="3" id="KW-0808">Transferase</keyword>
<feature type="transmembrane region" description="Helical" evidence="1">
    <location>
        <begin position="374"/>
        <end position="394"/>
    </location>
</feature>
<feature type="transmembrane region" description="Helical" evidence="1">
    <location>
        <begin position="121"/>
        <end position="139"/>
    </location>
</feature>
<dbReference type="PANTHER" id="PTHR23028">
    <property type="entry name" value="ACETYLTRANSFERASE"/>
    <property type="match status" value="1"/>
</dbReference>
<feature type="transmembrane region" description="Helical" evidence="1">
    <location>
        <begin position="255"/>
        <end position="275"/>
    </location>
</feature>
<accession>A0A7Y7M6L1</accession>
<feature type="transmembrane region" description="Helical" evidence="1">
    <location>
        <begin position="287"/>
        <end position="305"/>
    </location>
</feature>
<reference evidence="3 4" key="1">
    <citation type="submission" date="2020-06" db="EMBL/GenBank/DDBJ databases">
        <title>Description of novel acetic acid bacteria.</title>
        <authorList>
            <person name="Sombolestani A."/>
        </authorList>
    </citation>
    <scope>NUCLEOTIDE SEQUENCE [LARGE SCALE GENOMIC DNA]</scope>
    <source>
        <strain evidence="3 4">LMG 31431</strain>
    </source>
</reference>
<evidence type="ECO:0000259" key="2">
    <source>
        <dbReference type="Pfam" id="PF01757"/>
    </source>
</evidence>
<dbReference type="EMBL" id="JABXXP010000083">
    <property type="protein sequence ID" value="NVN10856.1"/>
    <property type="molecule type" value="Genomic_DNA"/>
</dbReference>
<keyword evidence="1" id="KW-0472">Membrane</keyword>
<dbReference type="Pfam" id="PF01757">
    <property type="entry name" value="Acyl_transf_3"/>
    <property type="match status" value="1"/>
</dbReference>
<feature type="transmembrane region" description="Helical" evidence="1">
    <location>
        <begin position="182"/>
        <end position="204"/>
    </location>
</feature>
<comment type="caution">
    <text evidence="3">The sequence shown here is derived from an EMBL/GenBank/DDBJ whole genome shotgun (WGS) entry which is preliminary data.</text>
</comment>
<gene>
    <name evidence="3" type="ORF">HUK84_06805</name>
</gene>
<organism evidence="3 4">
    <name type="scientific">Nguyenibacter vanlangensis</name>
    <dbReference type="NCBI Taxonomy" id="1216886"/>
    <lineage>
        <taxon>Bacteria</taxon>
        <taxon>Pseudomonadati</taxon>
        <taxon>Pseudomonadota</taxon>
        <taxon>Alphaproteobacteria</taxon>
        <taxon>Acetobacterales</taxon>
        <taxon>Acetobacteraceae</taxon>
        <taxon>Nguyenibacter</taxon>
    </lineage>
</organism>
<evidence type="ECO:0000256" key="1">
    <source>
        <dbReference type="SAM" id="Phobius"/>
    </source>
</evidence>
<dbReference type="GO" id="GO:0016747">
    <property type="term" value="F:acyltransferase activity, transferring groups other than amino-acyl groups"/>
    <property type="evidence" value="ECO:0007669"/>
    <property type="project" value="InterPro"/>
</dbReference>
<protein>
    <submittedName>
        <fullName evidence="3">Acyltransferase</fullName>
    </submittedName>
</protein>
<dbReference type="AlphaFoldDB" id="A0A7Y7M6L1"/>
<feature type="domain" description="Acyltransferase 3" evidence="2">
    <location>
        <begin position="27"/>
        <end position="390"/>
    </location>
</feature>
<feature type="transmembrane region" description="Helical" evidence="1">
    <location>
        <begin position="317"/>
        <end position="338"/>
    </location>
</feature>
<sequence>MKNTEIADGGTGDEIAAINRGTPARLAALDSVRGLAALIVVIHHCFLTQPAFCDFFFSTWQTPAHTLGQYILFYTPVRIVWSGYEAVTLFYVLSGLVLALPWAERRVPAYRTFVIKRVARIYFPYCAAILGAAVLNLVFRRWAGVPGASEWVTRMNWSHPLTLWTLVDHALMYGHRNSVNGAIHSLIWEMRVSLLFPFLILPIARYRARGAIAVLAGLAAFVVFLQFCVGGGFGAHGALLSSMEYRTTDKLGYEIQWTAYYACFFVMGSLIGFYLQPIRNALTTLSARGRLALLLGGLFIFQGHWSQIHALQETMVAFGSVMVITASLSPGMTERILLRPSLRFLGRISYSLYLVHVPLILAIVSLLQAVPLPVLLAVVPPLSIALGWLFHVTIADPSARFGQRVARMLDHRGVLGSPAPARRNWSQI</sequence>
<evidence type="ECO:0000313" key="3">
    <source>
        <dbReference type="EMBL" id="NVN10856.1"/>
    </source>
</evidence>
<keyword evidence="1" id="KW-1133">Transmembrane helix</keyword>
<feature type="transmembrane region" description="Helical" evidence="1">
    <location>
        <begin position="211"/>
        <end position="235"/>
    </location>
</feature>
<proteinExistence type="predicted"/>
<dbReference type="InterPro" id="IPR002656">
    <property type="entry name" value="Acyl_transf_3_dom"/>
</dbReference>
<dbReference type="InterPro" id="IPR050879">
    <property type="entry name" value="Acyltransferase_3"/>
</dbReference>
<feature type="transmembrane region" description="Helical" evidence="1">
    <location>
        <begin position="79"/>
        <end position="100"/>
    </location>
</feature>
<feature type="transmembrane region" description="Helical" evidence="1">
    <location>
        <begin position="35"/>
        <end position="59"/>
    </location>
</feature>
<dbReference type="RefSeq" id="WP_176639608.1">
    <property type="nucleotide sequence ID" value="NZ_JABXXP010000083.1"/>
</dbReference>
<name>A0A7Y7M6L1_9PROT</name>
<keyword evidence="3" id="KW-0012">Acyltransferase</keyword>